<feature type="domain" description="BHLH" evidence="2">
    <location>
        <begin position="152"/>
        <end position="204"/>
    </location>
</feature>
<dbReference type="AlphaFoldDB" id="A0AAV0TJZ4"/>
<dbReference type="PROSITE" id="PS50888">
    <property type="entry name" value="BHLH"/>
    <property type="match status" value="1"/>
</dbReference>
<dbReference type="EMBL" id="CANTFL010000471">
    <property type="protein sequence ID" value="CAI5723252.1"/>
    <property type="molecule type" value="Genomic_DNA"/>
</dbReference>
<proteinExistence type="predicted"/>
<feature type="compositionally biased region" description="Basic and acidic residues" evidence="1">
    <location>
        <begin position="363"/>
        <end position="374"/>
    </location>
</feature>
<reference evidence="3" key="1">
    <citation type="submission" date="2022-12" db="EMBL/GenBank/DDBJ databases">
        <authorList>
            <person name="Webb A."/>
        </authorList>
    </citation>
    <scope>NUCLEOTIDE SEQUENCE</scope>
    <source>
        <strain evidence="3">Hp1</strain>
    </source>
</reference>
<sequence>MLAPTSDYGYTPSPSMGYELHHLQSGERPKLFMQPPVTGVDSYGHMVLHHTSSHPHHVMTPQPQQHAMTPQHQHQHQQQHAMTPQHQHQQQHALSETEPLMMNVQGPSGHYYPPPQLGTHMLHVSSDYEAYSTNGNVVVTPSSVRSHRGSKRSREDLNLKEKKRMFKLNDRINQLKDMLDEAGVQTKKNKQSVLDNAAHYIEMLRSNLLIAKQKAERAEKQTEVFRSQAQQHAVCSADKVVHGVFQKSTTPRVVMDLSLQPITFNKAFVKHTGLSEGALKTQQTLRPYLCADQDELESIMKTVCETNQSISTVVQTSVDGERDVAVTLVAAVVTDDAGKATNVEFSLIPIKTHHQTTRRPMRVTHEARGGRLDEAELSASESLTDGEPTDDNPRL</sequence>
<protein>
    <recommendedName>
        <fullName evidence="2">BHLH domain-containing protein</fullName>
    </recommendedName>
</protein>
<dbReference type="InterPro" id="IPR036638">
    <property type="entry name" value="HLH_DNA-bd_sf"/>
</dbReference>
<keyword evidence="4" id="KW-1185">Reference proteome</keyword>
<evidence type="ECO:0000259" key="2">
    <source>
        <dbReference type="PROSITE" id="PS50888"/>
    </source>
</evidence>
<comment type="caution">
    <text evidence="3">The sequence shown here is derived from an EMBL/GenBank/DDBJ whole genome shotgun (WGS) entry which is preliminary data.</text>
</comment>
<feature type="compositionally biased region" description="Low complexity" evidence="1">
    <location>
        <begin position="59"/>
        <end position="93"/>
    </location>
</feature>
<dbReference type="SUPFAM" id="SSF55785">
    <property type="entry name" value="PYP-like sensor domain (PAS domain)"/>
    <property type="match status" value="1"/>
</dbReference>
<dbReference type="GO" id="GO:0046983">
    <property type="term" value="F:protein dimerization activity"/>
    <property type="evidence" value="ECO:0007669"/>
    <property type="project" value="InterPro"/>
</dbReference>
<dbReference type="Proteomes" id="UP001162031">
    <property type="component" value="Unassembled WGS sequence"/>
</dbReference>
<dbReference type="Gene3D" id="4.10.280.10">
    <property type="entry name" value="Helix-loop-helix DNA-binding domain"/>
    <property type="match status" value="1"/>
</dbReference>
<accession>A0AAV0TJZ4</accession>
<dbReference type="InterPro" id="IPR035965">
    <property type="entry name" value="PAS-like_dom_sf"/>
</dbReference>
<dbReference type="SMART" id="SM00353">
    <property type="entry name" value="HLH"/>
    <property type="match status" value="1"/>
</dbReference>
<dbReference type="SUPFAM" id="SSF47459">
    <property type="entry name" value="HLH, helix-loop-helix DNA-binding domain"/>
    <property type="match status" value="1"/>
</dbReference>
<evidence type="ECO:0000313" key="4">
    <source>
        <dbReference type="Proteomes" id="UP001162031"/>
    </source>
</evidence>
<feature type="region of interest" description="Disordered" evidence="1">
    <location>
        <begin position="356"/>
        <end position="395"/>
    </location>
</feature>
<name>A0AAV0TJZ4_HYABA</name>
<evidence type="ECO:0000256" key="1">
    <source>
        <dbReference type="SAM" id="MobiDB-lite"/>
    </source>
</evidence>
<dbReference type="InterPro" id="IPR011598">
    <property type="entry name" value="bHLH_dom"/>
</dbReference>
<dbReference type="CDD" id="cd00083">
    <property type="entry name" value="bHLH_SF"/>
    <property type="match status" value="1"/>
</dbReference>
<evidence type="ECO:0000313" key="3">
    <source>
        <dbReference type="EMBL" id="CAI5723252.1"/>
    </source>
</evidence>
<feature type="region of interest" description="Disordered" evidence="1">
    <location>
        <begin position="53"/>
        <end position="94"/>
    </location>
</feature>
<organism evidence="3 4">
    <name type="scientific">Hyaloperonospora brassicae</name>
    <name type="common">Brassica downy mildew</name>
    <name type="synonym">Peronospora brassicae</name>
    <dbReference type="NCBI Taxonomy" id="162125"/>
    <lineage>
        <taxon>Eukaryota</taxon>
        <taxon>Sar</taxon>
        <taxon>Stramenopiles</taxon>
        <taxon>Oomycota</taxon>
        <taxon>Peronosporomycetes</taxon>
        <taxon>Peronosporales</taxon>
        <taxon>Peronosporaceae</taxon>
        <taxon>Hyaloperonospora</taxon>
    </lineage>
</organism>
<gene>
    <name evidence="3" type="ORF">HBR001_LOCUS3072</name>
</gene>
<dbReference type="Pfam" id="PF00010">
    <property type="entry name" value="HLH"/>
    <property type="match status" value="1"/>
</dbReference>